<dbReference type="Proteomes" id="UP001596116">
    <property type="component" value="Unassembled WGS sequence"/>
</dbReference>
<feature type="transmembrane region" description="Helical" evidence="6">
    <location>
        <begin position="57"/>
        <end position="76"/>
    </location>
</feature>
<keyword evidence="3 6" id="KW-0812">Transmembrane</keyword>
<dbReference type="PANTHER" id="PTHR36506">
    <property type="entry name" value="PREFLAGELLIN PEPTIDASE"/>
    <property type="match status" value="1"/>
</dbReference>
<name>A0ABW1KV81_9PROT</name>
<comment type="subcellular location">
    <subcellularLocation>
        <location evidence="1">Cell membrane</location>
        <topology evidence="1">Multi-pass membrane protein</topology>
    </subcellularLocation>
</comment>
<dbReference type="PANTHER" id="PTHR36506:SF1">
    <property type="entry name" value="PREFLAGELLIN PEPTIDASE"/>
    <property type="match status" value="1"/>
</dbReference>
<dbReference type="RefSeq" id="WP_379880209.1">
    <property type="nucleotide sequence ID" value="NZ_JBHPON010000001.1"/>
</dbReference>
<proteinExistence type="predicted"/>
<dbReference type="InterPro" id="IPR000045">
    <property type="entry name" value="Prepilin_IV_endopep_pep"/>
</dbReference>
<evidence type="ECO:0000256" key="6">
    <source>
        <dbReference type="SAM" id="Phobius"/>
    </source>
</evidence>
<organism evidence="8 9">
    <name type="scientific">Hyphococcus aureus</name>
    <dbReference type="NCBI Taxonomy" id="2666033"/>
    <lineage>
        <taxon>Bacteria</taxon>
        <taxon>Pseudomonadati</taxon>
        <taxon>Pseudomonadota</taxon>
        <taxon>Alphaproteobacteria</taxon>
        <taxon>Parvularculales</taxon>
        <taxon>Parvularculaceae</taxon>
        <taxon>Hyphococcus</taxon>
    </lineage>
</organism>
<evidence type="ECO:0000256" key="5">
    <source>
        <dbReference type="ARBA" id="ARBA00023136"/>
    </source>
</evidence>
<accession>A0ABW1KV81</accession>
<dbReference type="Pfam" id="PF01478">
    <property type="entry name" value="Peptidase_A24"/>
    <property type="match status" value="1"/>
</dbReference>
<protein>
    <submittedName>
        <fullName evidence="8">Prepilin peptidase</fullName>
    </submittedName>
</protein>
<evidence type="ECO:0000256" key="1">
    <source>
        <dbReference type="ARBA" id="ARBA00004651"/>
    </source>
</evidence>
<keyword evidence="4 6" id="KW-1133">Transmembrane helix</keyword>
<evidence type="ECO:0000313" key="9">
    <source>
        <dbReference type="Proteomes" id="UP001596116"/>
    </source>
</evidence>
<feature type="transmembrane region" description="Helical" evidence="6">
    <location>
        <begin position="142"/>
        <end position="162"/>
    </location>
</feature>
<keyword evidence="2" id="KW-1003">Cell membrane</keyword>
<dbReference type="Gene3D" id="1.20.120.1220">
    <property type="match status" value="1"/>
</dbReference>
<dbReference type="EMBL" id="JBHPON010000001">
    <property type="protein sequence ID" value="MFC6034467.1"/>
    <property type="molecule type" value="Genomic_DNA"/>
</dbReference>
<keyword evidence="5 6" id="KW-0472">Membrane</keyword>
<keyword evidence="9" id="KW-1185">Reference proteome</keyword>
<evidence type="ECO:0000313" key="8">
    <source>
        <dbReference type="EMBL" id="MFC6034467.1"/>
    </source>
</evidence>
<gene>
    <name evidence="8" type="ORF">ACFMB1_02865</name>
</gene>
<feature type="transmembrane region" description="Helical" evidence="6">
    <location>
        <begin position="29"/>
        <end position="50"/>
    </location>
</feature>
<feature type="domain" description="Prepilin type IV endopeptidase peptidase" evidence="7">
    <location>
        <begin position="9"/>
        <end position="112"/>
    </location>
</feature>
<evidence type="ECO:0000259" key="7">
    <source>
        <dbReference type="Pfam" id="PF01478"/>
    </source>
</evidence>
<evidence type="ECO:0000256" key="4">
    <source>
        <dbReference type="ARBA" id="ARBA00022989"/>
    </source>
</evidence>
<evidence type="ECO:0000256" key="3">
    <source>
        <dbReference type="ARBA" id="ARBA00022692"/>
    </source>
</evidence>
<comment type="caution">
    <text evidence="8">The sequence shown here is derived from an EMBL/GenBank/DDBJ whole genome shotgun (WGS) entry which is preliminary data.</text>
</comment>
<dbReference type="InterPro" id="IPR052218">
    <property type="entry name" value="Preflagellin_Peptidase"/>
</dbReference>
<sequence length="168" mass="17654">MVAYLLLSVFPAALLIAAANDVYEFKIPNWISIVLVCVYPLAGLAVGASYDVVAEGVLIGAAGLALGFALFAFKIIGGGDAKLFAATAPWLGLASLGVFLINTAMAGLVLAIVMGMFRKFPLLPVYAHAPWLIRLHERKKDLPYAVAIAAGGLLSFSQTPYFQLVIGG</sequence>
<reference evidence="8 9" key="1">
    <citation type="submission" date="2024-09" db="EMBL/GenBank/DDBJ databases">
        <authorList>
            <person name="Zhang Z.-H."/>
        </authorList>
    </citation>
    <scope>NUCLEOTIDE SEQUENCE [LARGE SCALE GENOMIC DNA]</scope>
    <source>
        <strain evidence="8 9">HHTR114</strain>
    </source>
</reference>
<feature type="transmembrane region" description="Helical" evidence="6">
    <location>
        <begin position="88"/>
        <end position="113"/>
    </location>
</feature>
<evidence type="ECO:0000256" key="2">
    <source>
        <dbReference type="ARBA" id="ARBA00022475"/>
    </source>
</evidence>